<dbReference type="GO" id="GO:0005634">
    <property type="term" value="C:nucleus"/>
    <property type="evidence" value="ECO:0007669"/>
    <property type="project" value="UniProtKB-SubCell"/>
</dbReference>
<protein>
    <submittedName>
        <fullName evidence="10">Transcription factor IIIB 90 kDa subunitlike</fullName>
    </submittedName>
</protein>
<keyword evidence="11" id="KW-1185">Reference proteome</keyword>
<keyword evidence="7" id="KW-0804">Transcription</keyword>
<dbReference type="GO" id="GO:0070897">
    <property type="term" value="P:transcription preinitiation complex assembly"/>
    <property type="evidence" value="ECO:0007669"/>
    <property type="project" value="InterPro"/>
</dbReference>
<organism evidence="10 11">
    <name type="scientific">Caligus rogercresseyi</name>
    <name type="common">Sea louse</name>
    <dbReference type="NCBI Taxonomy" id="217165"/>
    <lineage>
        <taxon>Eukaryota</taxon>
        <taxon>Metazoa</taxon>
        <taxon>Ecdysozoa</taxon>
        <taxon>Arthropoda</taxon>
        <taxon>Crustacea</taxon>
        <taxon>Multicrustacea</taxon>
        <taxon>Hexanauplia</taxon>
        <taxon>Copepoda</taxon>
        <taxon>Siphonostomatoida</taxon>
        <taxon>Caligidae</taxon>
        <taxon>Caligus</taxon>
    </lineage>
</organism>
<keyword evidence="8" id="KW-0539">Nucleus</keyword>
<dbReference type="InterPro" id="IPR000812">
    <property type="entry name" value="TFIIB"/>
</dbReference>
<evidence type="ECO:0000256" key="3">
    <source>
        <dbReference type="ARBA" id="ARBA00022723"/>
    </source>
</evidence>
<sequence length="196" mass="22242">MILKASSLPFLGGDAQSSQPACNHLPHGGHLHMLIDFSDILQIDVYELGRTYLRLSQALCINIPAMDPCLYVMRFAHKLEFGEKTHEVSMTALRIVSRMKKDWIHFGRRTSGLCGAALLIASRLHTFNRTVGDVIKIVKVHESTLRKRLSEFGETPASQLTLDEFMSIDLDAMTEEMDPPSFKLARKKDRERHCFD</sequence>
<accession>A0A7T8GZZ7</accession>
<keyword evidence="5" id="KW-0862">Zinc</keyword>
<gene>
    <name evidence="10" type="ORF">FKW44_015214</name>
</gene>
<evidence type="ECO:0000313" key="10">
    <source>
        <dbReference type="EMBL" id="QQP40979.1"/>
    </source>
</evidence>
<reference evidence="11" key="1">
    <citation type="submission" date="2021-01" db="EMBL/GenBank/DDBJ databases">
        <title>Caligus Genome Assembly.</title>
        <authorList>
            <person name="Gallardo-Escarate C."/>
        </authorList>
    </citation>
    <scope>NUCLEOTIDE SEQUENCE [LARGE SCALE GENOMIC DNA]</scope>
</reference>
<dbReference type="PANTHER" id="PTHR11618">
    <property type="entry name" value="TRANSCRIPTION INITIATION FACTOR IIB-RELATED"/>
    <property type="match status" value="1"/>
</dbReference>
<dbReference type="Proteomes" id="UP000595437">
    <property type="component" value="Chromosome 10"/>
</dbReference>
<comment type="similarity">
    <text evidence="2">Belongs to the TFIIB family.</text>
</comment>
<dbReference type="GO" id="GO:0008270">
    <property type="term" value="F:zinc ion binding"/>
    <property type="evidence" value="ECO:0007669"/>
    <property type="project" value="UniProtKB-KW"/>
</dbReference>
<dbReference type="AlphaFoldDB" id="A0A7T8GZZ7"/>
<dbReference type="Gene3D" id="1.10.472.10">
    <property type="entry name" value="Cyclin-like"/>
    <property type="match status" value="2"/>
</dbReference>
<evidence type="ECO:0000256" key="8">
    <source>
        <dbReference type="ARBA" id="ARBA00023242"/>
    </source>
</evidence>
<dbReference type="GO" id="GO:0097550">
    <property type="term" value="C:transcription preinitiation complex"/>
    <property type="evidence" value="ECO:0007669"/>
    <property type="project" value="TreeGrafter"/>
</dbReference>
<dbReference type="SUPFAM" id="SSF47954">
    <property type="entry name" value="Cyclin-like"/>
    <property type="match status" value="1"/>
</dbReference>
<keyword evidence="4" id="KW-0863">Zinc-finger</keyword>
<dbReference type="OrthoDB" id="511529at2759"/>
<dbReference type="GO" id="GO:0001006">
    <property type="term" value="F:RNA polymerase III type 3 promoter sequence-specific DNA binding"/>
    <property type="evidence" value="ECO:0007669"/>
    <property type="project" value="TreeGrafter"/>
</dbReference>
<evidence type="ECO:0000256" key="2">
    <source>
        <dbReference type="ARBA" id="ARBA00010857"/>
    </source>
</evidence>
<proteinExistence type="inferred from homology"/>
<keyword evidence="3" id="KW-0479">Metal-binding</keyword>
<dbReference type="InterPro" id="IPR013150">
    <property type="entry name" value="TFIIB_cyclin"/>
</dbReference>
<dbReference type="GO" id="GO:0000126">
    <property type="term" value="C:transcription factor TFIIIB complex"/>
    <property type="evidence" value="ECO:0007669"/>
    <property type="project" value="TreeGrafter"/>
</dbReference>
<dbReference type="Pfam" id="PF00382">
    <property type="entry name" value="TFIIB"/>
    <property type="match status" value="1"/>
</dbReference>
<dbReference type="InterPro" id="IPR013763">
    <property type="entry name" value="Cyclin-like_dom"/>
</dbReference>
<evidence type="ECO:0000256" key="6">
    <source>
        <dbReference type="ARBA" id="ARBA00023015"/>
    </source>
</evidence>
<comment type="subcellular location">
    <subcellularLocation>
        <location evidence="1">Nucleus</location>
    </subcellularLocation>
</comment>
<dbReference type="InterPro" id="IPR036915">
    <property type="entry name" value="Cyclin-like_sf"/>
</dbReference>
<name>A0A7T8GZZ7_CALRO</name>
<evidence type="ECO:0000256" key="4">
    <source>
        <dbReference type="ARBA" id="ARBA00022771"/>
    </source>
</evidence>
<evidence type="ECO:0000256" key="1">
    <source>
        <dbReference type="ARBA" id="ARBA00004123"/>
    </source>
</evidence>
<keyword evidence="6" id="KW-0805">Transcription regulation</keyword>
<dbReference type="SMART" id="SM00385">
    <property type="entry name" value="CYCLIN"/>
    <property type="match status" value="1"/>
</dbReference>
<evidence type="ECO:0000256" key="5">
    <source>
        <dbReference type="ARBA" id="ARBA00022833"/>
    </source>
</evidence>
<dbReference type="GO" id="GO:0017025">
    <property type="term" value="F:TBP-class protein binding"/>
    <property type="evidence" value="ECO:0007669"/>
    <property type="project" value="InterPro"/>
</dbReference>
<evidence type="ECO:0000259" key="9">
    <source>
        <dbReference type="SMART" id="SM00385"/>
    </source>
</evidence>
<dbReference type="CDD" id="cd20554">
    <property type="entry name" value="CYCLIN_TFIIIB90_rpt2"/>
    <property type="match status" value="1"/>
</dbReference>
<feature type="domain" description="Cyclin-like" evidence="9">
    <location>
        <begin position="70"/>
        <end position="154"/>
    </location>
</feature>
<dbReference type="FunFam" id="1.10.472.10:FF:000002">
    <property type="entry name" value="Transcription factor IIIB 90 kDa subunit"/>
    <property type="match status" value="1"/>
</dbReference>
<dbReference type="EMBL" id="CP045899">
    <property type="protein sequence ID" value="QQP40979.1"/>
    <property type="molecule type" value="Genomic_DNA"/>
</dbReference>
<evidence type="ECO:0000313" key="11">
    <source>
        <dbReference type="Proteomes" id="UP000595437"/>
    </source>
</evidence>
<dbReference type="PANTHER" id="PTHR11618:SF4">
    <property type="entry name" value="TRANSCRIPTION FACTOR IIIB 90 KDA SUBUNIT"/>
    <property type="match status" value="1"/>
</dbReference>
<dbReference type="GO" id="GO:0000995">
    <property type="term" value="F:RNA polymerase III general transcription initiation factor activity"/>
    <property type="evidence" value="ECO:0007669"/>
    <property type="project" value="TreeGrafter"/>
</dbReference>
<evidence type="ECO:0000256" key="7">
    <source>
        <dbReference type="ARBA" id="ARBA00023163"/>
    </source>
</evidence>